<keyword evidence="1" id="KW-0472">Membrane</keyword>
<dbReference type="Gene3D" id="3.30.700.10">
    <property type="entry name" value="Glycoprotein, Type 4 Pilin"/>
    <property type="match status" value="1"/>
</dbReference>
<protein>
    <recommendedName>
        <fullName evidence="4">Type II secretion system protein GspG C-terminal domain-containing protein</fullName>
    </recommendedName>
</protein>
<dbReference type="EMBL" id="MGKP01000023">
    <property type="protein sequence ID" value="OGN28201.1"/>
    <property type="molecule type" value="Genomic_DNA"/>
</dbReference>
<feature type="transmembrane region" description="Helical" evidence="1">
    <location>
        <begin position="44"/>
        <end position="71"/>
    </location>
</feature>
<evidence type="ECO:0000313" key="2">
    <source>
        <dbReference type="EMBL" id="OGN28201.1"/>
    </source>
</evidence>
<dbReference type="SUPFAM" id="SSF54523">
    <property type="entry name" value="Pili subunits"/>
    <property type="match status" value="1"/>
</dbReference>
<gene>
    <name evidence="2" type="ORF">A3A33_02495</name>
</gene>
<sequence>MDTQTESPQVMVPAAIENTSGQGAAAVVPLEIKGWSWGGFLLTWIWGIFNGTFITLLMFIPLVNIVMWFIIGAKGREWAWRNKRWESVEHFKKVQRQWGIAGLVFVVAFAPAIFGIFATTVLLQLNVARSKARDAMRITDVMQIQTAVELYYDDNGSYPPDISDKTMGLYFEGGSVFRNRFTDEPYGYGFNGATQEYQLYANLENESSVLYKDDDIDASRWSPTPGVNGADGCAVSARCTNHIFDISNIDISE</sequence>
<organism evidence="2 3">
    <name type="scientific">Candidatus Yanofskybacteria bacterium RIFCSPLOWO2_01_FULL_49_25</name>
    <dbReference type="NCBI Taxonomy" id="1802701"/>
    <lineage>
        <taxon>Bacteria</taxon>
        <taxon>Candidatus Yanofskyibacteriota</taxon>
    </lineage>
</organism>
<dbReference type="InterPro" id="IPR045584">
    <property type="entry name" value="Pilin-like"/>
</dbReference>
<dbReference type="Proteomes" id="UP000179047">
    <property type="component" value="Unassembled WGS sequence"/>
</dbReference>
<dbReference type="AlphaFoldDB" id="A0A1F8GSE0"/>
<evidence type="ECO:0000256" key="1">
    <source>
        <dbReference type="SAM" id="Phobius"/>
    </source>
</evidence>
<proteinExistence type="predicted"/>
<reference evidence="2 3" key="1">
    <citation type="journal article" date="2016" name="Nat. Commun.">
        <title>Thousands of microbial genomes shed light on interconnected biogeochemical processes in an aquifer system.</title>
        <authorList>
            <person name="Anantharaman K."/>
            <person name="Brown C.T."/>
            <person name="Hug L.A."/>
            <person name="Sharon I."/>
            <person name="Castelle C.J."/>
            <person name="Probst A.J."/>
            <person name="Thomas B.C."/>
            <person name="Singh A."/>
            <person name="Wilkins M.J."/>
            <person name="Karaoz U."/>
            <person name="Brodie E.L."/>
            <person name="Williams K.H."/>
            <person name="Hubbard S.S."/>
            <person name="Banfield J.F."/>
        </authorList>
    </citation>
    <scope>NUCLEOTIDE SEQUENCE [LARGE SCALE GENOMIC DNA]</scope>
</reference>
<name>A0A1F8GSE0_9BACT</name>
<keyword evidence="1" id="KW-1133">Transmembrane helix</keyword>
<evidence type="ECO:0000313" key="3">
    <source>
        <dbReference type="Proteomes" id="UP000179047"/>
    </source>
</evidence>
<feature type="transmembrane region" description="Helical" evidence="1">
    <location>
        <begin position="100"/>
        <end position="123"/>
    </location>
</feature>
<accession>A0A1F8GSE0</accession>
<evidence type="ECO:0008006" key="4">
    <source>
        <dbReference type="Google" id="ProtNLM"/>
    </source>
</evidence>
<comment type="caution">
    <text evidence="2">The sequence shown here is derived from an EMBL/GenBank/DDBJ whole genome shotgun (WGS) entry which is preliminary data.</text>
</comment>
<keyword evidence="1" id="KW-0812">Transmembrane</keyword>
<dbReference type="STRING" id="1802701.A3A33_02495"/>